<dbReference type="RefSeq" id="XP_037169965.1">
    <property type="nucleotide sequence ID" value="XM_037303318.1"/>
</dbReference>
<feature type="region of interest" description="Disordered" evidence="1">
    <location>
        <begin position="60"/>
        <end position="165"/>
    </location>
</feature>
<name>A0A8H6G550_9LECA</name>
<keyword evidence="3" id="KW-1185">Reference proteome</keyword>
<protein>
    <submittedName>
        <fullName evidence="2">Uncharacterized protein</fullName>
    </submittedName>
</protein>
<feature type="compositionally biased region" description="Polar residues" evidence="1">
    <location>
        <begin position="111"/>
        <end position="143"/>
    </location>
</feature>
<dbReference type="Proteomes" id="UP000578531">
    <property type="component" value="Unassembled WGS sequence"/>
</dbReference>
<dbReference type="GeneID" id="59283052"/>
<evidence type="ECO:0000313" key="3">
    <source>
        <dbReference type="Proteomes" id="UP000578531"/>
    </source>
</evidence>
<dbReference type="OrthoDB" id="5408734at2759"/>
<comment type="caution">
    <text evidence="2">The sequence shown here is derived from an EMBL/GenBank/DDBJ whole genome shotgun (WGS) entry which is preliminary data.</text>
</comment>
<evidence type="ECO:0000256" key="1">
    <source>
        <dbReference type="SAM" id="MobiDB-lite"/>
    </source>
</evidence>
<feature type="compositionally biased region" description="Polar residues" evidence="1">
    <location>
        <begin position="83"/>
        <end position="104"/>
    </location>
</feature>
<dbReference type="EMBL" id="JACCJC010000003">
    <property type="protein sequence ID" value="KAF6240706.1"/>
    <property type="molecule type" value="Genomic_DNA"/>
</dbReference>
<organism evidence="2 3">
    <name type="scientific">Letharia columbiana</name>
    <dbReference type="NCBI Taxonomy" id="112416"/>
    <lineage>
        <taxon>Eukaryota</taxon>
        <taxon>Fungi</taxon>
        <taxon>Dikarya</taxon>
        <taxon>Ascomycota</taxon>
        <taxon>Pezizomycotina</taxon>
        <taxon>Lecanoromycetes</taxon>
        <taxon>OSLEUM clade</taxon>
        <taxon>Lecanoromycetidae</taxon>
        <taxon>Lecanorales</taxon>
        <taxon>Lecanorineae</taxon>
        <taxon>Parmeliaceae</taxon>
        <taxon>Letharia</taxon>
    </lineage>
</organism>
<evidence type="ECO:0000313" key="2">
    <source>
        <dbReference type="EMBL" id="KAF6240706.1"/>
    </source>
</evidence>
<dbReference type="AlphaFoldDB" id="A0A8H6G550"/>
<proteinExistence type="predicted"/>
<accession>A0A8H6G550</accession>
<gene>
    <name evidence="2" type="ORF">HO173_001378</name>
</gene>
<feature type="compositionally biased region" description="Basic and acidic residues" evidence="1">
    <location>
        <begin position="62"/>
        <end position="77"/>
    </location>
</feature>
<reference evidence="2 3" key="1">
    <citation type="journal article" date="2020" name="Genomics">
        <title>Complete, high-quality genomes from long-read metagenomic sequencing of two wolf lichen thalli reveals enigmatic genome architecture.</title>
        <authorList>
            <person name="McKenzie S.K."/>
            <person name="Walston R.F."/>
            <person name="Allen J.L."/>
        </authorList>
    </citation>
    <scope>NUCLEOTIDE SEQUENCE [LARGE SCALE GENOMIC DNA]</scope>
    <source>
        <strain evidence="2">WasteWater2</strain>
    </source>
</reference>
<sequence>MANDEGEWKPKGRPTSMIARDFSADLNDAFAMDSNLDSLVQSVQLKKEAVDSQTQELQALEARLRDTEDRLKERQSRDPSLAGRNNGTNSINRRQPLNNTFSGQENDRLESSTTSPQATQAPTSQSVSASTMSHWRPTQSTASGTGGGNAPFVRPSGQENSRHVQ</sequence>